<dbReference type="Gene3D" id="1.10.10.10">
    <property type="entry name" value="Winged helix-like DNA-binding domain superfamily/Winged helix DNA-binding domain"/>
    <property type="match status" value="1"/>
</dbReference>
<keyword evidence="2" id="KW-0805">Transcription regulation</keyword>
<dbReference type="GO" id="GO:0006355">
    <property type="term" value="P:regulation of DNA-templated transcription"/>
    <property type="evidence" value="ECO:0007669"/>
    <property type="project" value="InterPro"/>
</dbReference>
<dbReference type="EMBL" id="BMMU01000005">
    <property type="protein sequence ID" value="GGJ25291.1"/>
    <property type="molecule type" value="Genomic_DNA"/>
</dbReference>
<organism evidence="5 6">
    <name type="scientific">Streptomyces lacrimifluminis</name>
    <dbReference type="NCBI Taxonomy" id="1500077"/>
    <lineage>
        <taxon>Bacteria</taxon>
        <taxon>Bacillati</taxon>
        <taxon>Actinomycetota</taxon>
        <taxon>Actinomycetes</taxon>
        <taxon>Kitasatosporales</taxon>
        <taxon>Streptomycetaceae</taxon>
        <taxon>Streptomyces</taxon>
    </lineage>
</organism>
<feature type="domain" description="Bacterial transcriptional activator" evidence="4">
    <location>
        <begin position="102"/>
        <end position="246"/>
    </location>
</feature>
<dbReference type="InterPro" id="IPR011990">
    <property type="entry name" value="TPR-like_helical_dom_sf"/>
</dbReference>
<evidence type="ECO:0000313" key="6">
    <source>
        <dbReference type="Proteomes" id="UP000625682"/>
    </source>
</evidence>
<dbReference type="Gene3D" id="1.25.40.10">
    <property type="entry name" value="Tetratricopeptide repeat domain"/>
    <property type="match status" value="1"/>
</dbReference>
<dbReference type="PANTHER" id="PTHR35807:SF1">
    <property type="entry name" value="TRANSCRIPTIONAL REGULATOR REDD"/>
    <property type="match status" value="1"/>
</dbReference>
<keyword evidence="6" id="KW-1185">Reference proteome</keyword>
<proteinExistence type="predicted"/>
<dbReference type="InterPro" id="IPR016032">
    <property type="entry name" value="Sig_transdc_resp-reg_C-effctor"/>
</dbReference>
<evidence type="ECO:0000256" key="2">
    <source>
        <dbReference type="ARBA" id="ARBA00023015"/>
    </source>
</evidence>
<dbReference type="RefSeq" id="WP_189147128.1">
    <property type="nucleotide sequence ID" value="NZ_BAABER010000002.1"/>
</dbReference>
<gene>
    <name evidence="5" type="ORF">GCM10012282_22360</name>
</gene>
<keyword evidence="3" id="KW-0804">Transcription</keyword>
<dbReference type="PANTHER" id="PTHR35807">
    <property type="entry name" value="TRANSCRIPTIONAL REGULATOR REDD-RELATED"/>
    <property type="match status" value="1"/>
</dbReference>
<dbReference type="InterPro" id="IPR051677">
    <property type="entry name" value="AfsR-DnrI-RedD_regulator"/>
</dbReference>
<protein>
    <recommendedName>
        <fullName evidence="4">Bacterial transcriptional activator domain-containing protein</fullName>
    </recommendedName>
</protein>
<evidence type="ECO:0000256" key="3">
    <source>
        <dbReference type="ARBA" id="ARBA00023163"/>
    </source>
</evidence>
<dbReference type="SUPFAM" id="SSF46894">
    <property type="entry name" value="C-terminal effector domain of the bipartite response regulators"/>
    <property type="match status" value="1"/>
</dbReference>
<dbReference type="SMART" id="SM01043">
    <property type="entry name" value="BTAD"/>
    <property type="match status" value="1"/>
</dbReference>
<evidence type="ECO:0000313" key="5">
    <source>
        <dbReference type="EMBL" id="GGJ25291.1"/>
    </source>
</evidence>
<sequence length="264" mass="29510">MNIQLLGYVEVRTPSGSRVPMSNGVGLLLAATAWTPNAFVADEEVIERLWETQLPEHPRNALYTLATRLRKALRCVTDGGGPRFELIRRYGGYVLAFDEEVVDTSRFRRLVAQAKDARRRGEAERALALYGEALALWRGEPLSNMRTAWADAARLTLHHEHRNAVIGGAELSLRLGRSDECVAPLHELAARHPLDEHVAGLLMLALHRGGRQEEALRCYQATRALMIDLLGDEPGPELRSVHERILCRSESLRPDRGVLDLMTS</sequence>
<comment type="caution">
    <text evidence="5">The sequence shown here is derived from an EMBL/GenBank/DDBJ whole genome shotgun (WGS) entry which is preliminary data.</text>
</comment>
<dbReference type="AlphaFoldDB" id="A0A917KSS3"/>
<dbReference type="GO" id="GO:0003677">
    <property type="term" value="F:DNA binding"/>
    <property type="evidence" value="ECO:0007669"/>
    <property type="project" value="InterPro"/>
</dbReference>
<dbReference type="GO" id="GO:0000160">
    <property type="term" value="P:phosphorelay signal transduction system"/>
    <property type="evidence" value="ECO:0007669"/>
    <property type="project" value="UniProtKB-KW"/>
</dbReference>
<reference evidence="5" key="1">
    <citation type="journal article" date="2014" name="Int. J. Syst. Evol. Microbiol.">
        <title>Complete genome sequence of Corynebacterium casei LMG S-19264T (=DSM 44701T), isolated from a smear-ripened cheese.</title>
        <authorList>
            <consortium name="US DOE Joint Genome Institute (JGI-PGF)"/>
            <person name="Walter F."/>
            <person name="Albersmeier A."/>
            <person name="Kalinowski J."/>
            <person name="Ruckert C."/>
        </authorList>
    </citation>
    <scope>NUCLEOTIDE SEQUENCE</scope>
    <source>
        <strain evidence="5">CGMCC 4.7272</strain>
    </source>
</reference>
<evidence type="ECO:0000256" key="1">
    <source>
        <dbReference type="ARBA" id="ARBA00023012"/>
    </source>
</evidence>
<evidence type="ECO:0000259" key="4">
    <source>
        <dbReference type="SMART" id="SM01043"/>
    </source>
</evidence>
<dbReference type="Proteomes" id="UP000625682">
    <property type="component" value="Unassembled WGS sequence"/>
</dbReference>
<keyword evidence="1" id="KW-0902">Two-component regulatory system</keyword>
<reference evidence="5" key="2">
    <citation type="submission" date="2020-09" db="EMBL/GenBank/DDBJ databases">
        <authorList>
            <person name="Sun Q."/>
            <person name="Zhou Y."/>
        </authorList>
    </citation>
    <scope>NUCLEOTIDE SEQUENCE</scope>
    <source>
        <strain evidence="5">CGMCC 4.7272</strain>
    </source>
</reference>
<dbReference type="InterPro" id="IPR036388">
    <property type="entry name" value="WH-like_DNA-bd_sf"/>
</dbReference>
<name>A0A917KSS3_9ACTN</name>
<dbReference type="CDD" id="cd15831">
    <property type="entry name" value="BTAD"/>
    <property type="match status" value="1"/>
</dbReference>
<dbReference type="InterPro" id="IPR005158">
    <property type="entry name" value="BTAD"/>
</dbReference>
<dbReference type="Pfam" id="PF03704">
    <property type="entry name" value="BTAD"/>
    <property type="match status" value="1"/>
</dbReference>
<accession>A0A917KSS3</accession>
<dbReference type="SUPFAM" id="SSF48452">
    <property type="entry name" value="TPR-like"/>
    <property type="match status" value="1"/>
</dbReference>